<dbReference type="PANTHER" id="PTHR31234">
    <property type="entry name" value="LATE EMBRYOGENESIS ABUNDANT (LEA) HYDROXYPROLINE-RICH GLYCOPROTEIN FAMILY"/>
    <property type="match status" value="1"/>
</dbReference>
<accession>A0A6A1W2S9</accession>
<evidence type="ECO:0000256" key="2">
    <source>
        <dbReference type="ARBA" id="ARBA00022692"/>
    </source>
</evidence>
<evidence type="ECO:0000256" key="4">
    <source>
        <dbReference type="ARBA" id="ARBA00023136"/>
    </source>
</evidence>
<keyword evidence="3 6" id="KW-1133">Transmembrane helix</keyword>
<protein>
    <recommendedName>
        <fullName evidence="7">Late embryogenesis abundant protein LEA-2 subgroup domain-containing protein</fullName>
    </recommendedName>
</protein>
<evidence type="ECO:0000259" key="7">
    <source>
        <dbReference type="Pfam" id="PF03168"/>
    </source>
</evidence>
<evidence type="ECO:0000313" key="8">
    <source>
        <dbReference type="EMBL" id="KAB1219511.1"/>
    </source>
</evidence>
<comment type="caution">
    <text evidence="8">The sequence shown here is derived from an EMBL/GenBank/DDBJ whole genome shotgun (WGS) entry which is preliminary data.</text>
</comment>
<dbReference type="AlphaFoldDB" id="A0A6A1W2S9"/>
<proteinExistence type="predicted"/>
<dbReference type="Pfam" id="PF03168">
    <property type="entry name" value="LEA_2"/>
    <property type="match status" value="1"/>
</dbReference>
<dbReference type="PANTHER" id="PTHR31234:SF65">
    <property type="entry name" value="LATE EMBRYOGENESIS ABUNDANT PROTEIN, LEA_2 SUBGROUP"/>
    <property type="match status" value="1"/>
</dbReference>
<name>A0A6A1W2S9_9ROSI</name>
<comment type="subcellular location">
    <subcellularLocation>
        <location evidence="1">Membrane</location>
        <topology evidence="1">Single-pass membrane protein</topology>
    </subcellularLocation>
</comment>
<gene>
    <name evidence="8" type="ORF">CJ030_MR3G012307</name>
</gene>
<dbReference type="OrthoDB" id="764273at2759"/>
<dbReference type="EMBL" id="RXIC02000021">
    <property type="protein sequence ID" value="KAB1219511.1"/>
    <property type="molecule type" value="Genomic_DNA"/>
</dbReference>
<evidence type="ECO:0000256" key="1">
    <source>
        <dbReference type="ARBA" id="ARBA00004167"/>
    </source>
</evidence>
<sequence>MMDKEQVMSVRPLAADPSGSDDEEATEHSNKLIQRRRWARFGFSISICILVICALATALSLTVFNIKDPIVTTNVFKVTKLVLIYRRTLPAPGTNISLVVDMSVKNRNMVSFKYDNTTTTWYYHGIEIGEAEGPAGLVKARRTARMNVTVVASADQISTYPDVIDDLSSGLLTLSSYSRIPGRVQVFSKKKHFDLRINCTITFNISSQAIKEQECMS</sequence>
<feature type="transmembrane region" description="Helical" evidence="6">
    <location>
        <begin position="41"/>
        <end position="64"/>
    </location>
</feature>
<keyword evidence="2 6" id="KW-0812">Transmembrane</keyword>
<reference evidence="8 9" key="1">
    <citation type="journal article" date="2019" name="Plant Biotechnol. J.">
        <title>The red bayberry genome and genetic basis of sex determination.</title>
        <authorList>
            <person name="Jia H.M."/>
            <person name="Jia H.J."/>
            <person name="Cai Q.L."/>
            <person name="Wang Y."/>
            <person name="Zhao H.B."/>
            <person name="Yang W.F."/>
            <person name="Wang G.Y."/>
            <person name="Li Y.H."/>
            <person name="Zhan D.L."/>
            <person name="Shen Y.T."/>
            <person name="Niu Q.F."/>
            <person name="Chang L."/>
            <person name="Qiu J."/>
            <person name="Zhao L."/>
            <person name="Xie H.B."/>
            <person name="Fu W.Y."/>
            <person name="Jin J."/>
            <person name="Li X.W."/>
            <person name="Jiao Y."/>
            <person name="Zhou C.C."/>
            <person name="Tu T."/>
            <person name="Chai C.Y."/>
            <person name="Gao J.L."/>
            <person name="Fan L.J."/>
            <person name="van de Weg E."/>
            <person name="Wang J.Y."/>
            <person name="Gao Z.S."/>
        </authorList>
    </citation>
    <scope>NUCLEOTIDE SEQUENCE [LARGE SCALE GENOMIC DNA]</scope>
    <source>
        <tissue evidence="8">Leaves</tissue>
    </source>
</reference>
<evidence type="ECO:0000256" key="3">
    <source>
        <dbReference type="ARBA" id="ARBA00022989"/>
    </source>
</evidence>
<feature type="domain" description="Late embryogenesis abundant protein LEA-2 subgroup" evidence="7">
    <location>
        <begin position="102"/>
        <end position="200"/>
    </location>
</feature>
<organism evidence="8 9">
    <name type="scientific">Morella rubra</name>
    <name type="common">Chinese bayberry</name>
    <dbReference type="NCBI Taxonomy" id="262757"/>
    <lineage>
        <taxon>Eukaryota</taxon>
        <taxon>Viridiplantae</taxon>
        <taxon>Streptophyta</taxon>
        <taxon>Embryophyta</taxon>
        <taxon>Tracheophyta</taxon>
        <taxon>Spermatophyta</taxon>
        <taxon>Magnoliopsida</taxon>
        <taxon>eudicotyledons</taxon>
        <taxon>Gunneridae</taxon>
        <taxon>Pentapetalae</taxon>
        <taxon>rosids</taxon>
        <taxon>fabids</taxon>
        <taxon>Fagales</taxon>
        <taxon>Myricaceae</taxon>
        <taxon>Morella</taxon>
    </lineage>
</organism>
<dbReference type="GO" id="GO:0098542">
    <property type="term" value="P:defense response to other organism"/>
    <property type="evidence" value="ECO:0007669"/>
    <property type="project" value="InterPro"/>
</dbReference>
<evidence type="ECO:0000313" key="9">
    <source>
        <dbReference type="Proteomes" id="UP000516437"/>
    </source>
</evidence>
<feature type="region of interest" description="Disordered" evidence="5">
    <location>
        <begin position="1"/>
        <end position="27"/>
    </location>
</feature>
<dbReference type="InterPro" id="IPR044839">
    <property type="entry name" value="NDR1-like"/>
</dbReference>
<dbReference type="InterPro" id="IPR004864">
    <property type="entry name" value="LEA_2"/>
</dbReference>
<dbReference type="Gene3D" id="2.60.40.1820">
    <property type="match status" value="1"/>
</dbReference>
<dbReference type="GO" id="GO:0016020">
    <property type="term" value="C:membrane"/>
    <property type="evidence" value="ECO:0007669"/>
    <property type="project" value="UniProtKB-SubCell"/>
</dbReference>
<keyword evidence="9" id="KW-1185">Reference proteome</keyword>
<evidence type="ECO:0000256" key="5">
    <source>
        <dbReference type="SAM" id="MobiDB-lite"/>
    </source>
</evidence>
<evidence type="ECO:0000256" key="6">
    <source>
        <dbReference type="SAM" id="Phobius"/>
    </source>
</evidence>
<dbReference type="Proteomes" id="UP000516437">
    <property type="component" value="Chromosome 3"/>
</dbReference>
<keyword evidence="4 6" id="KW-0472">Membrane</keyword>